<accession>A0ABY6LEL1</accession>
<name>A0ABY6LEL1_9ARAC</name>
<evidence type="ECO:0000259" key="1">
    <source>
        <dbReference type="Pfam" id="PF17900"/>
    </source>
</evidence>
<dbReference type="Gene3D" id="2.60.40.1730">
    <property type="entry name" value="tricorn interacting facor f3 domain"/>
    <property type="match status" value="1"/>
</dbReference>
<proteinExistence type="predicted"/>
<dbReference type="Pfam" id="PF17900">
    <property type="entry name" value="Peptidase_M1_N"/>
    <property type="match status" value="1"/>
</dbReference>
<dbReference type="PANTHER" id="PTHR11533:SF299">
    <property type="entry name" value="AMINOPEPTIDASE"/>
    <property type="match status" value="1"/>
</dbReference>
<dbReference type="Proteomes" id="UP001235939">
    <property type="component" value="Chromosome 18"/>
</dbReference>
<feature type="domain" description="Aminopeptidase N-like N-terminal" evidence="1">
    <location>
        <begin position="3"/>
        <end position="100"/>
    </location>
</feature>
<reference evidence="2 3" key="1">
    <citation type="submission" date="2022-01" db="EMBL/GenBank/DDBJ databases">
        <title>A chromosomal length assembly of Cordylochernes scorpioides.</title>
        <authorList>
            <person name="Zeh D."/>
            <person name="Zeh J."/>
        </authorList>
    </citation>
    <scope>NUCLEOTIDE SEQUENCE [LARGE SCALE GENOMIC DNA]</scope>
    <source>
        <strain evidence="2">IN4F17</strain>
        <tissue evidence="2">Whole Body</tissue>
    </source>
</reference>
<feature type="non-terminal residue" evidence="2">
    <location>
        <position position="1"/>
    </location>
</feature>
<evidence type="ECO:0000313" key="2">
    <source>
        <dbReference type="EMBL" id="UYV79615.1"/>
    </source>
</evidence>
<keyword evidence="3" id="KW-1185">Reference proteome</keyword>
<protein>
    <submittedName>
        <fullName evidence="2">ERAP1</fullName>
    </submittedName>
</protein>
<dbReference type="EMBL" id="CP092880">
    <property type="protein sequence ID" value="UYV79615.1"/>
    <property type="molecule type" value="Genomic_DNA"/>
</dbReference>
<dbReference type="PANTHER" id="PTHR11533">
    <property type="entry name" value="PROTEASE M1 ZINC METALLOPROTEASE"/>
    <property type="match status" value="1"/>
</dbReference>
<dbReference type="InterPro" id="IPR050344">
    <property type="entry name" value="Peptidase_M1_aminopeptidases"/>
</dbReference>
<organism evidence="2 3">
    <name type="scientific">Cordylochernes scorpioides</name>
    <dbReference type="NCBI Taxonomy" id="51811"/>
    <lineage>
        <taxon>Eukaryota</taxon>
        <taxon>Metazoa</taxon>
        <taxon>Ecdysozoa</taxon>
        <taxon>Arthropoda</taxon>
        <taxon>Chelicerata</taxon>
        <taxon>Arachnida</taxon>
        <taxon>Pseudoscorpiones</taxon>
        <taxon>Cheliferoidea</taxon>
        <taxon>Chernetidae</taxon>
        <taxon>Cordylochernes</taxon>
    </lineage>
</organism>
<dbReference type="InterPro" id="IPR045357">
    <property type="entry name" value="Aminopeptidase_N-like_N"/>
</dbReference>
<sequence>MGQKEEVIKMNLLQGLKSSYHYTLDIKYTGAISQNVKYGVFLTKYTDNNGETKNGALTQFEPGCARMAFPCFDEPFFKSSFELKIIRPSQMVAISNMPILRSIK</sequence>
<dbReference type="SUPFAM" id="SSF63737">
    <property type="entry name" value="Leukotriene A4 hydrolase N-terminal domain"/>
    <property type="match status" value="1"/>
</dbReference>
<evidence type="ECO:0000313" key="3">
    <source>
        <dbReference type="Proteomes" id="UP001235939"/>
    </source>
</evidence>
<dbReference type="InterPro" id="IPR042097">
    <property type="entry name" value="Aminopeptidase_N-like_N_sf"/>
</dbReference>
<gene>
    <name evidence="2" type="ORF">LAZ67_18000034</name>
</gene>